<dbReference type="GO" id="GO:0035243">
    <property type="term" value="F:protein-arginine omega-N symmetric methyltransferase activity"/>
    <property type="evidence" value="ECO:0007669"/>
    <property type="project" value="TreeGrafter"/>
</dbReference>
<evidence type="ECO:0008006" key="5">
    <source>
        <dbReference type="Google" id="ProtNLM"/>
    </source>
</evidence>
<reference evidence="3 4" key="1">
    <citation type="submission" date="2014-09" db="EMBL/GenBank/DDBJ databases">
        <title>Isolation and characterization of Aurantimonas altamirensis ON-56566 from clinical sample following a dog bite.</title>
        <authorList>
            <person name="Eshaghi A."/>
            <person name="Li A."/>
            <person name="Shahinas D."/>
            <person name="Bahn P."/>
            <person name="Kus J.V."/>
            <person name="Patel S.N."/>
        </authorList>
    </citation>
    <scope>NUCLEOTIDE SEQUENCE [LARGE SCALE GENOMIC DNA]</scope>
    <source>
        <strain evidence="3 4">ON-56566</strain>
    </source>
</reference>
<dbReference type="PANTHER" id="PTHR12049">
    <property type="entry name" value="PROTEIN ARGININE METHYLTRANSFERASE NDUFAF7, MITOCHONDRIAL"/>
    <property type="match status" value="1"/>
</dbReference>
<dbReference type="OrthoDB" id="9794208at2"/>
<dbReference type="AlphaFoldDB" id="A0A0B1Q5F2"/>
<dbReference type="InterPro" id="IPR038375">
    <property type="entry name" value="NDUFAF7_sf"/>
</dbReference>
<accession>A0A0B1Q5F2</accession>
<evidence type="ECO:0000313" key="4">
    <source>
        <dbReference type="Proteomes" id="UP000030826"/>
    </source>
</evidence>
<gene>
    <name evidence="3" type="ORF">LA66_02865</name>
</gene>
<dbReference type="STRING" id="370622.LA66_02865"/>
<dbReference type="GO" id="GO:0032259">
    <property type="term" value="P:methylation"/>
    <property type="evidence" value="ECO:0007669"/>
    <property type="project" value="UniProtKB-KW"/>
</dbReference>
<dbReference type="EMBL" id="JRFJ01000001">
    <property type="protein sequence ID" value="KHJ55609.1"/>
    <property type="molecule type" value="Genomic_DNA"/>
</dbReference>
<dbReference type="RefSeq" id="WP_039188590.1">
    <property type="nucleotide sequence ID" value="NZ_JRFJ01000001.1"/>
</dbReference>
<dbReference type="SUPFAM" id="SSF53335">
    <property type="entry name" value="S-adenosyl-L-methionine-dependent methyltransferases"/>
    <property type="match status" value="1"/>
</dbReference>
<organism evidence="3 4">
    <name type="scientific">Aureimonas altamirensis</name>
    <dbReference type="NCBI Taxonomy" id="370622"/>
    <lineage>
        <taxon>Bacteria</taxon>
        <taxon>Pseudomonadati</taxon>
        <taxon>Pseudomonadota</taxon>
        <taxon>Alphaproteobacteria</taxon>
        <taxon>Hyphomicrobiales</taxon>
        <taxon>Aurantimonadaceae</taxon>
        <taxon>Aureimonas</taxon>
    </lineage>
</organism>
<dbReference type="Pfam" id="PF02636">
    <property type="entry name" value="Methyltransf_28"/>
    <property type="match status" value="1"/>
</dbReference>
<dbReference type="PANTHER" id="PTHR12049:SF7">
    <property type="entry name" value="PROTEIN ARGININE METHYLTRANSFERASE NDUFAF7, MITOCHONDRIAL"/>
    <property type="match status" value="1"/>
</dbReference>
<proteinExistence type="predicted"/>
<evidence type="ECO:0000313" key="3">
    <source>
        <dbReference type="EMBL" id="KHJ55609.1"/>
    </source>
</evidence>
<sequence length="361" mass="38481">MTEPLAERLARRIAERGPLTLAEFWNAALFDPVDGYYTSRRPFGAEGDFITAPDVSQMFGELVGAWLVAAWRALGSPSPFALVEIGPGRGTLMADILRTVRQLDTGFSQGAHVHLIEVSDRLAGIQHERLSGFDLPLRRHRSIDRLPAMPLLAVANELFDAIAIRQFVHDGTGLRERLVATAPGGGFRFVEGPAGPIGVPVRLPPPRAGDILEVSPDRRRLAARLGSMLVQRGGAFLCFDYGHAQSGYGDTLQAMRSHAFADPLAEPGLHDITSHVDFADLAETMRHAGVAVSPIVTQGQFLLALGLAERAGALGATRDAAGRAEIASQAHRLAGTGPGEMGDLFKVVAAGSTALPLPPFD</sequence>
<dbReference type="InterPro" id="IPR029063">
    <property type="entry name" value="SAM-dependent_MTases_sf"/>
</dbReference>
<name>A0A0B1Q5F2_9HYPH</name>
<dbReference type="Proteomes" id="UP000030826">
    <property type="component" value="Unassembled WGS sequence"/>
</dbReference>
<protein>
    <recommendedName>
        <fullName evidence="5">ATP synthase subunit beta</fullName>
    </recommendedName>
</protein>
<evidence type="ECO:0000256" key="1">
    <source>
        <dbReference type="ARBA" id="ARBA00022603"/>
    </source>
</evidence>
<comment type="caution">
    <text evidence="3">The sequence shown here is derived from an EMBL/GenBank/DDBJ whole genome shotgun (WGS) entry which is preliminary data.</text>
</comment>
<keyword evidence="2" id="KW-0808">Transferase</keyword>
<keyword evidence="1" id="KW-0489">Methyltransferase</keyword>
<evidence type="ECO:0000256" key="2">
    <source>
        <dbReference type="ARBA" id="ARBA00022679"/>
    </source>
</evidence>
<dbReference type="InterPro" id="IPR003788">
    <property type="entry name" value="NDUFAF7"/>
</dbReference>
<dbReference type="Gene3D" id="3.40.50.12710">
    <property type="match status" value="1"/>
</dbReference>